<dbReference type="KEGG" id="vg:55003871"/>
<dbReference type="GeneID" id="55003871"/>
<keyword evidence="2" id="KW-0812">Transmembrane</keyword>
<keyword evidence="4" id="KW-1185">Reference proteome</keyword>
<dbReference type="RefSeq" id="YP_009812799.1">
    <property type="nucleotide sequence ID" value="NC_048070.1"/>
</dbReference>
<dbReference type="Proteomes" id="UP000281572">
    <property type="component" value="Segment"/>
</dbReference>
<feature type="compositionally biased region" description="Pro residues" evidence="1">
    <location>
        <begin position="24"/>
        <end position="41"/>
    </location>
</feature>
<reference evidence="4" key="1">
    <citation type="submission" date="2018-08" db="EMBL/GenBank/DDBJ databases">
        <authorList>
            <person name="Pathak A."/>
            <person name="Staton O.A."/>
            <person name="Aldaher A.R."/>
            <person name="Baird K.M."/>
            <person name="Borah A."/>
            <person name="Haggard G.E."/>
            <person name="Meesala S."/>
            <person name="Nealy S.L."/>
            <person name="Ramdas R."/>
            <person name="Rocha M."/>
            <person name="Sristi D."/>
            <person name="Thukral S."/>
            <person name="Walls C.E."/>
            <person name="Waqas M."/>
            <person name="Williams M.R."/>
            <person name="Winters A.K."/>
            <person name="Sahawneh K.J."/>
            <person name="Monti D.L."/>
            <person name="Garlena R.A."/>
            <person name="Russell D.A."/>
            <person name="Pope W.H."/>
            <person name="Jacobs-Sera D."/>
            <person name="Hatfull G.F."/>
        </authorList>
    </citation>
    <scope>NUCLEOTIDE SEQUENCE [LARGE SCALE GENOMIC DNA]</scope>
</reference>
<evidence type="ECO:0000313" key="4">
    <source>
        <dbReference type="Proteomes" id="UP000281572"/>
    </source>
</evidence>
<feature type="transmembrane region" description="Helical" evidence="2">
    <location>
        <begin position="51"/>
        <end position="72"/>
    </location>
</feature>
<evidence type="ECO:0000256" key="2">
    <source>
        <dbReference type="SAM" id="Phobius"/>
    </source>
</evidence>
<evidence type="ECO:0000256" key="1">
    <source>
        <dbReference type="SAM" id="MobiDB-lite"/>
    </source>
</evidence>
<keyword evidence="2" id="KW-1133">Transmembrane helix</keyword>
<keyword evidence="2" id="KW-0472">Membrane</keyword>
<sequence>MSNPNPNRPEQHTPRPEAAGWAAPPQPPQPQAPPTPIPSPNGKPFFRSGGWLEVLSTLTMVIGAMMVAFGILELLNGTPAAGIATAIGLVVVILGGILAAILRLGSMLETNITHGRR</sequence>
<name>A0A385UHW0_9CAUD</name>
<proteinExistence type="predicted"/>
<gene>
    <name evidence="3" type="primary">30</name>
    <name evidence="3" type="ORF">JUICEBOX_30</name>
</gene>
<accession>A0A385UHW0</accession>
<feature type="region of interest" description="Disordered" evidence="1">
    <location>
        <begin position="1"/>
        <end position="44"/>
    </location>
</feature>
<organism evidence="3 4">
    <name type="scientific">Corynebacterium phage Juicebox</name>
    <dbReference type="NCBI Taxonomy" id="2301600"/>
    <lineage>
        <taxon>Viruses</taxon>
        <taxon>Duplodnaviria</taxon>
        <taxon>Heunggongvirae</taxon>
        <taxon>Uroviricota</taxon>
        <taxon>Caudoviricetes</taxon>
        <taxon>Juiceboxvirus</taxon>
        <taxon>Juiceboxvirus juicebox</taxon>
    </lineage>
</organism>
<protein>
    <submittedName>
        <fullName evidence="3">Uncharacterized protein</fullName>
    </submittedName>
</protein>
<feature type="transmembrane region" description="Helical" evidence="2">
    <location>
        <begin position="78"/>
        <end position="102"/>
    </location>
</feature>
<dbReference type="EMBL" id="MH727550">
    <property type="protein sequence ID" value="AYB69459.1"/>
    <property type="molecule type" value="Genomic_DNA"/>
</dbReference>
<evidence type="ECO:0000313" key="3">
    <source>
        <dbReference type="EMBL" id="AYB69459.1"/>
    </source>
</evidence>